<accession>A0A2N9HKM7</accession>
<gene>
    <name evidence="2" type="ORF">FSB_LOCUS40397</name>
</gene>
<dbReference type="EMBL" id="OIVN01003624">
    <property type="protein sequence ID" value="SPD12515.1"/>
    <property type="molecule type" value="Genomic_DNA"/>
</dbReference>
<proteinExistence type="predicted"/>
<protein>
    <submittedName>
        <fullName evidence="2">Uncharacterized protein</fullName>
    </submittedName>
</protein>
<dbReference type="PANTHER" id="PTHR33625">
    <property type="entry name" value="OS08G0179900 PROTEIN"/>
    <property type="match status" value="1"/>
</dbReference>
<reference evidence="2" key="1">
    <citation type="submission" date="2018-02" db="EMBL/GenBank/DDBJ databases">
        <authorList>
            <person name="Cohen D.B."/>
            <person name="Kent A.D."/>
        </authorList>
    </citation>
    <scope>NUCLEOTIDE SEQUENCE</scope>
</reference>
<sequence length="228" mass="24393">MEAGEPMPRLVFGGVPSFQEAKDAIAELKDALDKVYLSSSESTGSVDPFAANPSLSLVSGPTLETVISDVTPTPVPRDVFQALSLFSGSPEVQNVVASIASDTNVLNAMRGIPAIQDFFVSLRRNDEFQDVRSDVQSPQPFEESSAESQPGNSDSWVLGKLKVLLVYRRPTGSVPWTVVAMVDFSVFSAIVSSSPSFAAAGAAADRPVIEFAVDRWVIRRGPLDSVED</sequence>
<organism evidence="2">
    <name type="scientific">Fagus sylvatica</name>
    <name type="common">Beechnut</name>
    <dbReference type="NCBI Taxonomy" id="28930"/>
    <lineage>
        <taxon>Eukaryota</taxon>
        <taxon>Viridiplantae</taxon>
        <taxon>Streptophyta</taxon>
        <taxon>Embryophyta</taxon>
        <taxon>Tracheophyta</taxon>
        <taxon>Spermatophyta</taxon>
        <taxon>Magnoliopsida</taxon>
        <taxon>eudicotyledons</taxon>
        <taxon>Gunneridae</taxon>
        <taxon>Pentapetalae</taxon>
        <taxon>rosids</taxon>
        <taxon>fabids</taxon>
        <taxon>Fagales</taxon>
        <taxon>Fagaceae</taxon>
        <taxon>Fagus</taxon>
    </lineage>
</organism>
<dbReference type="PANTHER" id="PTHR33625:SF4">
    <property type="entry name" value="OS08G0179900 PROTEIN"/>
    <property type="match status" value="1"/>
</dbReference>
<evidence type="ECO:0000313" key="2">
    <source>
        <dbReference type="EMBL" id="SPD12515.1"/>
    </source>
</evidence>
<dbReference type="AlphaFoldDB" id="A0A2N9HKM7"/>
<name>A0A2N9HKM7_FAGSY</name>
<evidence type="ECO:0000256" key="1">
    <source>
        <dbReference type="SAM" id="MobiDB-lite"/>
    </source>
</evidence>
<feature type="region of interest" description="Disordered" evidence="1">
    <location>
        <begin position="131"/>
        <end position="153"/>
    </location>
</feature>